<feature type="compositionally biased region" description="Polar residues" evidence="1">
    <location>
        <begin position="9"/>
        <end position="23"/>
    </location>
</feature>
<evidence type="ECO:0000256" key="1">
    <source>
        <dbReference type="SAM" id="MobiDB-lite"/>
    </source>
</evidence>
<protein>
    <submittedName>
        <fullName evidence="2">Uncharacterized protein</fullName>
    </submittedName>
</protein>
<reference evidence="2" key="2">
    <citation type="journal article" date="2015" name="Fish Shellfish Immunol.">
        <title>Early steps in the European eel (Anguilla anguilla)-Vibrio vulnificus interaction in the gills: Role of the RtxA13 toxin.</title>
        <authorList>
            <person name="Callol A."/>
            <person name="Pajuelo D."/>
            <person name="Ebbesson L."/>
            <person name="Teles M."/>
            <person name="MacKenzie S."/>
            <person name="Amaro C."/>
        </authorList>
    </citation>
    <scope>NUCLEOTIDE SEQUENCE</scope>
</reference>
<accession>A0A0E9QHG3</accession>
<reference evidence="2" key="1">
    <citation type="submission" date="2014-11" db="EMBL/GenBank/DDBJ databases">
        <authorList>
            <person name="Amaro Gonzalez C."/>
        </authorList>
    </citation>
    <scope>NUCLEOTIDE SEQUENCE</scope>
</reference>
<name>A0A0E9QHG3_ANGAN</name>
<dbReference type="AlphaFoldDB" id="A0A0E9QHG3"/>
<organism evidence="2">
    <name type="scientific">Anguilla anguilla</name>
    <name type="common">European freshwater eel</name>
    <name type="synonym">Muraena anguilla</name>
    <dbReference type="NCBI Taxonomy" id="7936"/>
    <lineage>
        <taxon>Eukaryota</taxon>
        <taxon>Metazoa</taxon>
        <taxon>Chordata</taxon>
        <taxon>Craniata</taxon>
        <taxon>Vertebrata</taxon>
        <taxon>Euteleostomi</taxon>
        <taxon>Actinopterygii</taxon>
        <taxon>Neopterygii</taxon>
        <taxon>Teleostei</taxon>
        <taxon>Anguilliformes</taxon>
        <taxon>Anguillidae</taxon>
        <taxon>Anguilla</taxon>
    </lineage>
</organism>
<sequence>MKVFKGDDSNCQPTSPVNGRMLYTSSTNNSSKLAFPGSLFPPESSPTALPQSPKHLGTFCCVCSPESVGCHK</sequence>
<proteinExistence type="predicted"/>
<feature type="region of interest" description="Disordered" evidence="1">
    <location>
        <begin position="1"/>
        <end position="23"/>
    </location>
</feature>
<evidence type="ECO:0000313" key="2">
    <source>
        <dbReference type="EMBL" id="JAH15573.1"/>
    </source>
</evidence>
<dbReference type="EMBL" id="GBXM01093004">
    <property type="protein sequence ID" value="JAH15573.1"/>
    <property type="molecule type" value="Transcribed_RNA"/>
</dbReference>